<dbReference type="SMART" id="SM00332">
    <property type="entry name" value="PP2Cc"/>
    <property type="match status" value="1"/>
</dbReference>
<dbReference type="InterPro" id="IPR001932">
    <property type="entry name" value="PPM-type_phosphatase-like_dom"/>
</dbReference>
<comment type="caution">
    <text evidence="3">The sequence shown here is derived from an EMBL/GenBank/DDBJ whole genome shotgun (WGS) entry which is preliminary data.</text>
</comment>
<keyword evidence="4" id="KW-1185">Reference proteome</keyword>
<keyword evidence="1" id="KW-0378">Hydrolase</keyword>
<accession>A0AAW1MME0</accession>
<keyword evidence="1" id="KW-0464">Manganese</keyword>
<evidence type="ECO:0000256" key="1">
    <source>
        <dbReference type="RuleBase" id="RU366020"/>
    </source>
</evidence>
<comment type="similarity">
    <text evidence="1">Belongs to the PP2C family.</text>
</comment>
<evidence type="ECO:0000313" key="4">
    <source>
        <dbReference type="Proteomes" id="UP001443914"/>
    </source>
</evidence>
<dbReference type="GO" id="GO:0004722">
    <property type="term" value="F:protein serine/threonine phosphatase activity"/>
    <property type="evidence" value="ECO:0007669"/>
    <property type="project" value="UniProtKB-EC"/>
</dbReference>
<keyword evidence="1" id="KW-0479">Metal-binding</keyword>
<comment type="catalytic activity">
    <reaction evidence="1">
        <text>O-phospho-L-threonyl-[protein] + H2O = L-threonyl-[protein] + phosphate</text>
        <dbReference type="Rhea" id="RHEA:47004"/>
        <dbReference type="Rhea" id="RHEA-COMP:11060"/>
        <dbReference type="Rhea" id="RHEA-COMP:11605"/>
        <dbReference type="ChEBI" id="CHEBI:15377"/>
        <dbReference type="ChEBI" id="CHEBI:30013"/>
        <dbReference type="ChEBI" id="CHEBI:43474"/>
        <dbReference type="ChEBI" id="CHEBI:61977"/>
        <dbReference type="EC" id="3.1.3.16"/>
    </reaction>
</comment>
<dbReference type="Gene3D" id="3.60.40.10">
    <property type="entry name" value="PPM-type phosphatase domain"/>
    <property type="match status" value="2"/>
</dbReference>
<dbReference type="GO" id="GO:0046872">
    <property type="term" value="F:metal ion binding"/>
    <property type="evidence" value="ECO:0007669"/>
    <property type="project" value="UniProtKB-UniRule"/>
</dbReference>
<comment type="cofactor">
    <cofactor evidence="1">
        <name>Mg(2+)</name>
        <dbReference type="ChEBI" id="CHEBI:18420"/>
    </cofactor>
</comment>
<dbReference type="PANTHER" id="PTHR12320:SF83">
    <property type="entry name" value="PROTEIN PHOSPHATASE 2C 55-RELATED"/>
    <property type="match status" value="1"/>
</dbReference>
<dbReference type="AlphaFoldDB" id="A0AAW1MME0"/>
<reference evidence="3 4" key="1">
    <citation type="submission" date="2024-03" db="EMBL/GenBank/DDBJ databases">
        <title>WGS assembly of Saponaria officinalis var. Norfolk2.</title>
        <authorList>
            <person name="Jenkins J."/>
            <person name="Shu S."/>
            <person name="Grimwood J."/>
            <person name="Barry K."/>
            <person name="Goodstein D."/>
            <person name="Schmutz J."/>
            <person name="Leebens-Mack J."/>
            <person name="Osbourn A."/>
        </authorList>
    </citation>
    <scope>NUCLEOTIDE SEQUENCE [LARGE SCALE GENOMIC DNA]</scope>
    <source>
        <strain evidence="4">cv. Norfolk2</strain>
        <strain evidence="3">JIC</strain>
        <tissue evidence="3">Leaf</tissue>
    </source>
</reference>
<gene>
    <name evidence="3" type="ORF">RND81_02G156000</name>
</gene>
<sequence>MPLISIPKLKSVFGLSFGRALIGQIRFREQRNLAAQLYFESQIFNRSSSFVRLYSSYQVNKLPVINSSLLPFCCIVSRKVMAASGSHSVSGDIHVDGLITGCGNVGDYVKTGAVFFGDSRVHSCRRGSVSLRNRGGFSFSLVTPSVVAHRNWTSALLSGPCLRHYHVSCSASNGAAADVPFDISVRDEQLENSVDSSTCKNVGQRTLKLKSGSCYLPHPEKLKTGGEDAHFICEEKQVIGVADGVGGWADVGVDAGFYARLLMSNSVAAIKEEPRGSVDPAKVLEKAHANTKVIGSSTACIVALTDQGIHAINLGDSAFIVIREGSTVFRSPVQQYGFNFPYQLANGDGGDLPSSGQVFTFPVASGDVLVAGTDGLFDNMYDNEISALVVQATRSGLEPKITAQNIANLAQQRAQDRHRQTPFSTAAHDAGVRYMGGKLDDITVVVSYITGDI</sequence>
<dbReference type="SUPFAM" id="SSF81606">
    <property type="entry name" value="PP2C-like"/>
    <property type="match status" value="1"/>
</dbReference>
<proteinExistence type="inferred from homology"/>
<dbReference type="SMART" id="SM00331">
    <property type="entry name" value="PP2C_SIG"/>
    <property type="match status" value="1"/>
</dbReference>
<dbReference type="EC" id="3.1.3.16" evidence="1"/>
<comment type="cofactor">
    <cofactor evidence="1">
        <name>Mn(2+)</name>
        <dbReference type="ChEBI" id="CHEBI:29035"/>
    </cofactor>
</comment>
<dbReference type="EMBL" id="JBDFQZ010000002">
    <property type="protein sequence ID" value="KAK9749863.1"/>
    <property type="molecule type" value="Genomic_DNA"/>
</dbReference>
<dbReference type="InterPro" id="IPR039123">
    <property type="entry name" value="PPTC7"/>
</dbReference>
<keyword evidence="1" id="KW-0904">Protein phosphatase</keyword>
<keyword evidence="1" id="KW-0460">Magnesium</keyword>
<protein>
    <recommendedName>
        <fullName evidence="1">Protein phosphatase</fullName>
        <ecNumber evidence="1">3.1.3.16</ecNumber>
    </recommendedName>
</protein>
<dbReference type="EMBL" id="JBDFQZ010000002">
    <property type="protein sequence ID" value="KAK9749862.1"/>
    <property type="molecule type" value="Genomic_DNA"/>
</dbReference>
<dbReference type="PROSITE" id="PS51746">
    <property type="entry name" value="PPM_2"/>
    <property type="match status" value="1"/>
</dbReference>
<organism evidence="3 4">
    <name type="scientific">Saponaria officinalis</name>
    <name type="common">Common soapwort</name>
    <name type="synonym">Lychnis saponaria</name>
    <dbReference type="NCBI Taxonomy" id="3572"/>
    <lineage>
        <taxon>Eukaryota</taxon>
        <taxon>Viridiplantae</taxon>
        <taxon>Streptophyta</taxon>
        <taxon>Embryophyta</taxon>
        <taxon>Tracheophyta</taxon>
        <taxon>Spermatophyta</taxon>
        <taxon>Magnoliopsida</taxon>
        <taxon>eudicotyledons</taxon>
        <taxon>Gunneridae</taxon>
        <taxon>Pentapetalae</taxon>
        <taxon>Caryophyllales</taxon>
        <taxon>Caryophyllaceae</taxon>
        <taxon>Caryophylleae</taxon>
        <taxon>Saponaria</taxon>
    </lineage>
</organism>
<dbReference type="InterPro" id="IPR036457">
    <property type="entry name" value="PPM-type-like_dom_sf"/>
</dbReference>
<evidence type="ECO:0000313" key="3">
    <source>
        <dbReference type="EMBL" id="KAK9749863.1"/>
    </source>
</evidence>
<dbReference type="PANTHER" id="PTHR12320">
    <property type="entry name" value="PROTEIN PHOSPHATASE 2C"/>
    <property type="match status" value="1"/>
</dbReference>
<comment type="catalytic activity">
    <reaction evidence="1">
        <text>O-phospho-L-seryl-[protein] + H2O = L-seryl-[protein] + phosphate</text>
        <dbReference type="Rhea" id="RHEA:20629"/>
        <dbReference type="Rhea" id="RHEA-COMP:9863"/>
        <dbReference type="Rhea" id="RHEA-COMP:11604"/>
        <dbReference type="ChEBI" id="CHEBI:15377"/>
        <dbReference type="ChEBI" id="CHEBI:29999"/>
        <dbReference type="ChEBI" id="CHEBI:43474"/>
        <dbReference type="ChEBI" id="CHEBI:83421"/>
        <dbReference type="EC" id="3.1.3.16"/>
    </reaction>
</comment>
<name>A0AAW1MME0_SAPOF</name>
<evidence type="ECO:0000259" key="2">
    <source>
        <dbReference type="PROSITE" id="PS51746"/>
    </source>
</evidence>
<dbReference type="Proteomes" id="UP001443914">
    <property type="component" value="Unassembled WGS sequence"/>
</dbReference>
<feature type="domain" description="PPM-type phosphatase" evidence="2">
    <location>
        <begin position="210"/>
        <end position="449"/>
    </location>
</feature>